<dbReference type="EMBL" id="JAGMVJ010000020">
    <property type="protein sequence ID" value="KAH7075071.1"/>
    <property type="molecule type" value="Genomic_DNA"/>
</dbReference>
<dbReference type="OrthoDB" id="5081713at2759"/>
<feature type="compositionally biased region" description="Low complexity" evidence="1">
    <location>
        <begin position="673"/>
        <end position="682"/>
    </location>
</feature>
<name>A0A8K0QVI2_9PLEO</name>
<proteinExistence type="predicted"/>
<accession>A0A8K0QVI2</accession>
<feature type="compositionally biased region" description="Polar residues" evidence="1">
    <location>
        <begin position="714"/>
        <end position="727"/>
    </location>
</feature>
<evidence type="ECO:0000313" key="3">
    <source>
        <dbReference type="Proteomes" id="UP000813461"/>
    </source>
</evidence>
<feature type="region of interest" description="Disordered" evidence="1">
    <location>
        <begin position="467"/>
        <end position="498"/>
    </location>
</feature>
<reference evidence="2" key="1">
    <citation type="journal article" date="2021" name="Nat. Commun.">
        <title>Genetic determinants of endophytism in the Arabidopsis root mycobiome.</title>
        <authorList>
            <person name="Mesny F."/>
            <person name="Miyauchi S."/>
            <person name="Thiergart T."/>
            <person name="Pickel B."/>
            <person name="Atanasova L."/>
            <person name="Karlsson M."/>
            <person name="Huettel B."/>
            <person name="Barry K.W."/>
            <person name="Haridas S."/>
            <person name="Chen C."/>
            <person name="Bauer D."/>
            <person name="Andreopoulos W."/>
            <person name="Pangilinan J."/>
            <person name="LaButti K."/>
            <person name="Riley R."/>
            <person name="Lipzen A."/>
            <person name="Clum A."/>
            <person name="Drula E."/>
            <person name="Henrissat B."/>
            <person name="Kohler A."/>
            <person name="Grigoriev I.V."/>
            <person name="Martin F.M."/>
            <person name="Hacquard S."/>
        </authorList>
    </citation>
    <scope>NUCLEOTIDE SEQUENCE</scope>
    <source>
        <strain evidence="2">MPI-SDFR-AT-0120</strain>
    </source>
</reference>
<gene>
    <name evidence="2" type="ORF">FB567DRAFT_536111</name>
</gene>
<feature type="compositionally biased region" description="Low complexity" evidence="1">
    <location>
        <begin position="767"/>
        <end position="779"/>
    </location>
</feature>
<dbReference type="AlphaFoldDB" id="A0A8K0QVI2"/>
<sequence>MTKSKPKKDISRKNLNHHNIFYDKEVLWRPCILPGHVDAVRETLLSFDNIVPGGYGWEGTFEDEYMEHKPRDISPDSAQPPDTSFIPVAKYEKELSERSPQWRTAHANMKSCVEVAKSARKLKADMEDGWTNFWRLNTFTVVSETTKHQPGFHPVLDDWSLEGNCSWTEFDNFEPCGPDLHPRTLPKPDLAYAFPMVNRMFDNLKGAERDEFSRCFSLEAIQMLAAKGTISTVTTGLRNSTRPNKKPILSTADRACFPWAIVEVKKQVPASQCTPVERCYCQAANAAAAAIALRAQLFRNAYSTMPPVIAFTCCGPDVRVWLMYYTEPDAEGKRARRMACIWSTSVLLTWGVASLRAIIMNMHTWASRILKPRIQACIFEILQRPEPSSVSRAVSPSREVAIAELFRTPRREKSGAPSPCRSADSPTLLNMEESPGGVILNGAATKTYSPVVPPRLASSPFVHTVPSEDAPFKPDHSTSQSPLKMDTLPKVPNANLSSGTADRLATKLDSLDEVAQITVSLMSSHLDDKFGQNRKQNGTIEAHGNMFGKNDANEKPGNLTGTFGQNYTLNRPARQVIQFSKSIRTPKTPPRLFGSLANTSKTTDGLFGFQASIPRTVDISRRRSPISAVSTTSEAARHSSGGRPSRTELFGNSNHTKILPDGLFGSGNSAFGSKHSISSASERSSDDKISGDLKNPERSSKNSGALFGGRTGSERSFSSCATKSSSRYLLEDKRPQTLPKSAEAATRRRNTPSHGSLDVIGRDGSEAESSSAEEASTAERFGDSVRRRRKTVRMVEYDYVSPEMRDFIVPCRRVLW</sequence>
<comment type="caution">
    <text evidence="2">The sequence shown here is derived from an EMBL/GenBank/DDBJ whole genome shotgun (WGS) entry which is preliminary data.</text>
</comment>
<evidence type="ECO:0000313" key="2">
    <source>
        <dbReference type="EMBL" id="KAH7075071.1"/>
    </source>
</evidence>
<organism evidence="2 3">
    <name type="scientific">Paraphoma chrysanthemicola</name>
    <dbReference type="NCBI Taxonomy" id="798071"/>
    <lineage>
        <taxon>Eukaryota</taxon>
        <taxon>Fungi</taxon>
        <taxon>Dikarya</taxon>
        <taxon>Ascomycota</taxon>
        <taxon>Pezizomycotina</taxon>
        <taxon>Dothideomycetes</taxon>
        <taxon>Pleosporomycetidae</taxon>
        <taxon>Pleosporales</taxon>
        <taxon>Pleosporineae</taxon>
        <taxon>Phaeosphaeriaceae</taxon>
        <taxon>Paraphoma</taxon>
    </lineage>
</organism>
<keyword evidence="3" id="KW-1185">Reference proteome</keyword>
<dbReference type="Proteomes" id="UP000813461">
    <property type="component" value="Unassembled WGS sequence"/>
</dbReference>
<feature type="region of interest" description="Disordered" evidence="1">
    <location>
        <begin position="623"/>
        <end position="654"/>
    </location>
</feature>
<feature type="compositionally biased region" description="Basic and acidic residues" evidence="1">
    <location>
        <begin position="683"/>
        <end position="700"/>
    </location>
</feature>
<evidence type="ECO:0000256" key="1">
    <source>
        <dbReference type="SAM" id="MobiDB-lite"/>
    </source>
</evidence>
<feature type="region of interest" description="Disordered" evidence="1">
    <location>
        <begin position="673"/>
        <end position="782"/>
    </location>
</feature>
<protein>
    <submittedName>
        <fullName evidence="2">Uncharacterized protein</fullName>
    </submittedName>
</protein>